<dbReference type="EMBL" id="JXTP01000081">
    <property type="protein sequence ID" value="KIU26317.1"/>
    <property type="molecule type" value="Genomic_DNA"/>
</dbReference>
<keyword evidence="2" id="KW-0378">Hydrolase</keyword>
<dbReference type="Proteomes" id="UP000033203">
    <property type="component" value="Unassembled WGS sequence"/>
</dbReference>
<name>A0A0D1M643_9SPHN</name>
<dbReference type="SUPFAM" id="SSF53474">
    <property type="entry name" value="alpha/beta-Hydrolases"/>
    <property type="match status" value="1"/>
</dbReference>
<feature type="domain" description="AB hydrolase-1" evidence="1">
    <location>
        <begin position="64"/>
        <end position="305"/>
    </location>
</feature>
<dbReference type="Gene3D" id="3.40.50.1820">
    <property type="entry name" value="alpha/beta hydrolase"/>
    <property type="match status" value="1"/>
</dbReference>
<dbReference type="PANTHER" id="PTHR43798">
    <property type="entry name" value="MONOACYLGLYCEROL LIPASE"/>
    <property type="match status" value="1"/>
</dbReference>
<evidence type="ECO:0000259" key="1">
    <source>
        <dbReference type="Pfam" id="PF00561"/>
    </source>
</evidence>
<dbReference type="InterPro" id="IPR000073">
    <property type="entry name" value="AB_hydrolase_1"/>
</dbReference>
<dbReference type="RefSeq" id="WP_017980233.1">
    <property type="nucleotide sequence ID" value="NZ_CP023705.1"/>
</dbReference>
<dbReference type="GeneID" id="93797339"/>
<dbReference type="InterPro" id="IPR029058">
    <property type="entry name" value="AB_hydrolase_fold"/>
</dbReference>
<reference evidence="2 3" key="1">
    <citation type="submission" date="2015-01" db="EMBL/GenBank/DDBJ databases">
        <title>Genome of Sphingomonas taxi strain 30a.</title>
        <authorList>
            <person name="Eevers N."/>
            <person name="Van Hamme J."/>
            <person name="Bottos E."/>
            <person name="Weyens N."/>
            <person name="Vangronsveld J."/>
        </authorList>
    </citation>
    <scope>NUCLEOTIDE SEQUENCE [LARGE SCALE GENOMIC DNA]</scope>
    <source>
        <strain evidence="2 3">30a</strain>
    </source>
</reference>
<dbReference type="PATRIC" id="fig|1549858.7.peg.2688"/>
<dbReference type="InterPro" id="IPR050266">
    <property type="entry name" value="AB_hydrolase_sf"/>
</dbReference>
<sequence length="321" mass="33675">MQSATRWTLGSLVGGAALTVAGGLGLSFYSDRLARDAERQVPPDGRYIRVDGARLHYVDKGTGPAIVMVHGLAGQLRNFGYGMLDILAKDHRVILVDRPGSGYSTADEDREPNIVEQAAIVARFIEALGIDRPLLVGHSLGGAIALALALDHPALIRGLALICPLTQPQDGVPEAFRSLAAIPPSLRRLMASTIATPLSRLTSERTLAAVFAPEAPPADFVTRGGGALSARPAAIAAAAADLSHAASDIGAIAARYGDLRVPLSILYAREDHVLDPDLHGHHTAASIPGARIDVIEGGHMIPVTRPDETARFVAEASARYA</sequence>
<dbReference type="AlphaFoldDB" id="A0A0D1M643"/>
<proteinExistence type="predicted"/>
<protein>
    <submittedName>
        <fullName evidence="2">Alpha/beta hydrolase</fullName>
    </submittedName>
</protein>
<comment type="caution">
    <text evidence="2">The sequence shown here is derived from an EMBL/GenBank/DDBJ whole genome shotgun (WGS) entry which is preliminary data.</text>
</comment>
<organism evidence="2 3">
    <name type="scientific">Sphingomonas melonis</name>
    <dbReference type="NCBI Taxonomy" id="152682"/>
    <lineage>
        <taxon>Bacteria</taxon>
        <taxon>Pseudomonadati</taxon>
        <taxon>Pseudomonadota</taxon>
        <taxon>Alphaproteobacteria</taxon>
        <taxon>Sphingomonadales</taxon>
        <taxon>Sphingomonadaceae</taxon>
        <taxon>Sphingomonas</taxon>
    </lineage>
</organism>
<dbReference type="Pfam" id="PF00561">
    <property type="entry name" value="Abhydrolase_1"/>
    <property type="match status" value="1"/>
</dbReference>
<dbReference type="GO" id="GO:0016787">
    <property type="term" value="F:hydrolase activity"/>
    <property type="evidence" value="ECO:0007669"/>
    <property type="project" value="UniProtKB-KW"/>
</dbReference>
<accession>A0A0D1M643</accession>
<evidence type="ECO:0000313" key="2">
    <source>
        <dbReference type="EMBL" id="KIU26317.1"/>
    </source>
</evidence>
<gene>
    <name evidence="2" type="ORF">SR41_15110</name>
</gene>
<dbReference type="PRINTS" id="PR00111">
    <property type="entry name" value="ABHYDROLASE"/>
</dbReference>
<evidence type="ECO:0000313" key="3">
    <source>
        <dbReference type="Proteomes" id="UP000033203"/>
    </source>
</evidence>